<dbReference type="SMART" id="SM00530">
    <property type="entry name" value="HTH_XRE"/>
    <property type="match status" value="1"/>
</dbReference>
<accession>A0A106QCV7</accession>
<organism evidence="2 3">
    <name type="scientific">Burkholderia ubonensis</name>
    <dbReference type="NCBI Taxonomy" id="101571"/>
    <lineage>
        <taxon>Bacteria</taxon>
        <taxon>Pseudomonadati</taxon>
        <taxon>Pseudomonadota</taxon>
        <taxon>Betaproteobacteria</taxon>
        <taxon>Burkholderiales</taxon>
        <taxon>Burkholderiaceae</taxon>
        <taxon>Burkholderia</taxon>
        <taxon>Burkholderia cepacia complex</taxon>
    </lineage>
</organism>
<gene>
    <name evidence="2" type="ORF">WL29_22355</name>
</gene>
<dbReference type="InterPro" id="IPR001387">
    <property type="entry name" value="Cro/C1-type_HTH"/>
</dbReference>
<name>A0A106QCV7_9BURK</name>
<proteinExistence type="predicted"/>
<dbReference type="GO" id="GO:0003677">
    <property type="term" value="F:DNA binding"/>
    <property type="evidence" value="ECO:0007669"/>
    <property type="project" value="InterPro"/>
</dbReference>
<dbReference type="Proteomes" id="UP000060630">
    <property type="component" value="Unassembled WGS sequence"/>
</dbReference>
<dbReference type="InterPro" id="IPR010982">
    <property type="entry name" value="Lambda_DNA-bd_dom_sf"/>
</dbReference>
<dbReference type="EMBL" id="LPHD01000049">
    <property type="protein sequence ID" value="KWA84110.1"/>
    <property type="molecule type" value="Genomic_DNA"/>
</dbReference>
<dbReference type="RefSeq" id="WP_060192508.1">
    <property type="nucleotide sequence ID" value="NZ_LPHD01000049.1"/>
</dbReference>
<protein>
    <recommendedName>
        <fullName evidence="1">HTH cro/C1-type domain-containing protein</fullName>
    </recommendedName>
</protein>
<sequence length="249" mass="27586">MSTEDDVLEQQLAELGNRIAAQRRSRGLSVEDVAKATRVSVPTIARIEGGNGGVGSKNLLAVMNYVGLPPVPDDSPVLRQAELPLHPLHIENEVVQEAIEEAAQLACRRLDELFPGARKESEGISSNFQGLLVQHLSAMLRGQPHYRLSYSAELKQLVYSDVDLGNEYSLKDGAQGYLVRLLDTQKVLEDRKFRLAHRVRDMYTSWEYAAAAVRDYIETEGHLPGPVRIVPGWWSEGETGVRFTAPAAK</sequence>
<dbReference type="Gene3D" id="1.10.260.40">
    <property type="entry name" value="lambda repressor-like DNA-binding domains"/>
    <property type="match status" value="1"/>
</dbReference>
<evidence type="ECO:0000313" key="3">
    <source>
        <dbReference type="Proteomes" id="UP000060630"/>
    </source>
</evidence>
<comment type="caution">
    <text evidence="2">The sequence shown here is derived from an EMBL/GenBank/DDBJ whole genome shotgun (WGS) entry which is preliminary data.</text>
</comment>
<dbReference type="CDD" id="cd00093">
    <property type="entry name" value="HTH_XRE"/>
    <property type="match status" value="1"/>
</dbReference>
<evidence type="ECO:0000259" key="1">
    <source>
        <dbReference type="PROSITE" id="PS50943"/>
    </source>
</evidence>
<feature type="domain" description="HTH cro/C1-type" evidence="1">
    <location>
        <begin position="19"/>
        <end position="75"/>
    </location>
</feature>
<dbReference type="Pfam" id="PF13560">
    <property type="entry name" value="HTH_31"/>
    <property type="match status" value="1"/>
</dbReference>
<reference evidence="2 3" key="1">
    <citation type="submission" date="2015-11" db="EMBL/GenBank/DDBJ databases">
        <title>Expanding the genomic diversity of Burkholderia species for the development of highly accurate diagnostics.</title>
        <authorList>
            <person name="Sahl J."/>
            <person name="Keim P."/>
            <person name="Wagner D."/>
        </authorList>
    </citation>
    <scope>NUCLEOTIDE SEQUENCE [LARGE SCALE GENOMIC DNA]</scope>
    <source>
        <strain evidence="2 3">MSMB2087WGS</strain>
    </source>
</reference>
<dbReference type="SUPFAM" id="SSF47413">
    <property type="entry name" value="lambda repressor-like DNA-binding domains"/>
    <property type="match status" value="1"/>
</dbReference>
<dbReference type="AlphaFoldDB" id="A0A106QCV7"/>
<evidence type="ECO:0000313" key="2">
    <source>
        <dbReference type="EMBL" id="KWA84110.1"/>
    </source>
</evidence>
<dbReference type="PROSITE" id="PS50943">
    <property type="entry name" value="HTH_CROC1"/>
    <property type="match status" value="1"/>
</dbReference>